<evidence type="ECO:0000256" key="10">
    <source>
        <dbReference type="ARBA" id="ARBA00081581"/>
    </source>
</evidence>
<evidence type="ECO:0000256" key="9">
    <source>
        <dbReference type="ARBA" id="ARBA00072993"/>
    </source>
</evidence>
<evidence type="ECO:0000256" key="2">
    <source>
        <dbReference type="ARBA" id="ARBA00022741"/>
    </source>
</evidence>
<sequence length="430" mass="45835">MSHSRTVEIEGHIIDSGTMQRCFGAVMDLGGSFDVEQFDVGTHEEAESYCRMAVSADDPETLQAILHELHQNGAVLEDPTDVELVAAPADKVVPPDFYSTTNHPTEVLYDGEWIEVERIEMDCALIVDPEGPDGTPRAYTKVLNAVEEGDLVATDQSGIRVKPPERPRHGGGAFGFMQGGVSSERPSESTIREVAEELREVAEDGGNVMVVAGPAVIHSGAGDALAELVEAGYVDSLSAGNGFATHDLERSLYGTSLGMDVETLEHPRKGHKHHIWTISEIIRAGGIEAAVEDGIVTEGVMYQCVRNDVDTVLAGSIRDDGPLPDTITDAVEAQDAIREQAHDADIVLMLATLLHSVAVGNCLPSTTKTVCVDINPATVTQLLDRGSAQAVGMVTDIGTFVPTLAEFVLEGEEENLAADADDTHSHAHGE</sequence>
<keyword evidence="3" id="KW-0520">NAD</keyword>
<evidence type="ECO:0000256" key="4">
    <source>
        <dbReference type="ARBA" id="ARBA00023239"/>
    </source>
</evidence>
<dbReference type="Pfam" id="PF04455">
    <property type="entry name" value="Saccharop_dh_N"/>
    <property type="match status" value="1"/>
</dbReference>
<reference evidence="15 16" key="1">
    <citation type="journal article" date="2015" name="Genome Announc.">
        <title>Draft genome sequence of a Halorubrum H3 strain isolated from the burlinskoye salt lake (Altai Krai, Russia).</title>
        <authorList>
            <person name="Rozanov A.S."/>
            <person name="Bryanskaya A.V."/>
            <person name="Malup T.K."/>
            <person name="Kotenko A.V."/>
            <person name="Peltek S.E."/>
        </authorList>
    </citation>
    <scope>NUCLEOTIDE SEQUENCE [LARGE SCALE GENOMIC DNA]</scope>
    <source>
        <strain evidence="15 16">H3</strain>
    </source>
</reference>
<evidence type="ECO:0000256" key="11">
    <source>
        <dbReference type="SAM" id="MobiDB-lite"/>
    </source>
</evidence>
<dbReference type="EC" id="4.3.1.12" evidence="8"/>
<dbReference type="RefSeq" id="WP_050026863.1">
    <property type="nucleotide sequence ID" value="NZ_JNFH02000109.1"/>
</dbReference>
<evidence type="ECO:0000256" key="3">
    <source>
        <dbReference type="ARBA" id="ARBA00023027"/>
    </source>
</evidence>
<evidence type="ECO:0000256" key="5">
    <source>
        <dbReference type="ARBA" id="ARBA00052109"/>
    </source>
</evidence>
<dbReference type="InterPro" id="IPR048963">
    <property type="entry name" value="ArgZ/ArgE-like_C_2nd"/>
</dbReference>
<comment type="caution">
    <text evidence="15">The sequence shown here is derived from an EMBL/GenBank/DDBJ whole genome shotgun (WGS) entry which is preliminary data.</text>
</comment>
<comment type="cofactor">
    <cofactor evidence="1">
        <name>NAD(+)</name>
        <dbReference type="ChEBI" id="CHEBI:57540"/>
    </cofactor>
</comment>
<evidence type="ECO:0000256" key="1">
    <source>
        <dbReference type="ARBA" id="ARBA00001911"/>
    </source>
</evidence>
<gene>
    <name evidence="15" type="ORF">FK85_05240</name>
</gene>
<dbReference type="Proteomes" id="UP000053331">
    <property type="component" value="Unassembled WGS sequence"/>
</dbReference>
<feature type="domain" description="LOR/SDH bifunctional enzyme conserved" evidence="12">
    <location>
        <begin position="4"/>
        <end position="103"/>
    </location>
</feature>
<comment type="function">
    <text evidence="6">Catalyzes the conversion of ornithine to proline, with the release of ammonia.</text>
</comment>
<dbReference type="Pfam" id="PF21571">
    <property type="entry name" value="ArgZ-like_C_1st"/>
    <property type="match status" value="1"/>
</dbReference>
<keyword evidence="16" id="KW-1185">Reference proteome</keyword>
<dbReference type="InterPro" id="IPR005239">
    <property type="entry name" value="ArgZ/ArgE-like"/>
</dbReference>
<dbReference type="Gene3D" id="2.40.420.10">
    <property type="entry name" value="conserved putative lor/sdh protein from methanococcus maripaludis s2 domain"/>
    <property type="match status" value="1"/>
</dbReference>
<dbReference type="Gene3D" id="3.40.50.10690">
    <property type="entry name" value="putative lor/sdh protein like domains"/>
    <property type="match status" value="1"/>
</dbReference>
<dbReference type="GO" id="GO:0000166">
    <property type="term" value="F:nucleotide binding"/>
    <property type="evidence" value="ECO:0007669"/>
    <property type="project" value="UniProtKB-KW"/>
</dbReference>
<evidence type="ECO:0000256" key="6">
    <source>
        <dbReference type="ARBA" id="ARBA00056756"/>
    </source>
</evidence>
<dbReference type="EMBL" id="JNFH02000109">
    <property type="protein sequence ID" value="KDS91200.1"/>
    <property type="molecule type" value="Genomic_DNA"/>
</dbReference>
<comment type="similarity">
    <text evidence="7">Belongs to the AgrE/ArgZ ornithine cyclodeaminase family.</text>
</comment>
<feature type="domain" description="Arginine dihydrolase ArgZ/ArgE-like C-terminal second subdomain" evidence="13">
    <location>
        <begin position="193"/>
        <end position="404"/>
    </location>
</feature>
<dbReference type="InterPro" id="IPR007545">
    <property type="entry name" value="LOR/SDH_bifunc_enz_cons_dom"/>
</dbReference>
<evidence type="ECO:0000256" key="7">
    <source>
        <dbReference type="ARBA" id="ARBA00061348"/>
    </source>
</evidence>
<accession>A0A081EUW2</accession>
<dbReference type="GO" id="GO:0008473">
    <property type="term" value="F:ornithine cyclodeaminase activity"/>
    <property type="evidence" value="ECO:0007669"/>
    <property type="project" value="UniProtKB-EC"/>
</dbReference>
<organism evidence="15 16">
    <name type="scientific">Halorubrum saccharovorum</name>
    <dbReference type="NCBI Taxonomy" id="2248"/>
    <lineage>
        <taxon>Archaea</taxon>
        <taxon>Methanobacteriati</taxon>
        <taxon>Methanobacteriota</taxon>
        <taxon>Stenosarchaea group</taxon>
        <taxon>Halobacteria</taxon>
        <taxon>Halobacteriales</taxon>
        <taxon>Haloferacaceae</taxon>
        <taxon>Halorubrum</taxon>
    </lineage>
</organism>
<dbReference type="CDD" id="cd12144">
    <property type="entry name" value="SDH_N_domain"/>
    <property type="match status" value="1"/>
</dbReference>
<dbReference type="Pfam" id="PF21570">
    <property type="entry name" value="ArgZ-like_C_2nd"/>
    <property type="match status" value="1"/>
</dbReference>
<dbReference type="InterPro" id="IPR048964">
    <property type="entry name" value="ArgZ/ArgE-like_C_1st"/>
</dbReference>
<evidence type="ECO:0000259" key="13">
    <source>
        <dbReference type="Pfam" id="PF21570"/>
    </source>
</evidence>
<evidence type="ECO:0000313" key="16">
    <source>
        <dbReference type="Proteomes" id="UP000053331"/>
    </source>
</evidence>
<comment type="catalytic activity">
    <reaction evidence="5">
        <text>L-ornithine = L-proline + NH4(+)</text>
        <dbReference type="Rhea" id="RHEA:24368"/>
        <dbReference type="ChEBI" id="CHEBI:28938"/>
        <dbReference type="ChEBI" id="CHEBI:46911"/>
        <dbReference type="ChEBI" id="CHEBI:60039"/>
        <dbReference type="EC" id="4.3.1.12"/>
    </reaction>
</comment>
<evidence type="ECO:0000256" key="8">
    <source>
        <dbReference type="ARBA" id="ARBA00066346"/>
    </source>
</evidence>
<evidence type="ECO:0000259" key="12">
    <source>
        <dbReference type="Pfam" id="PF04455"/>
    </source>
</evidence>
<keyword evidence="2" id="KW-0547">Nucleotide-binding</keyword>
<dbReference type="NCBIfam" id="TIGR00300">
    <property type="entry name" value="TIGR00300 family protein"/>
    <property type="match status" value="1"/>
</dbReference>
<feature type="region of interest" description="Disordered" evidence="11">
    <location>
        <begin position="162"/>
        <end position="187"/>
    </location>
</feature>
<dbReference type="AlphaFoldDB" id="A0A081EUW2"/>
<evidence type="ECO:0000313" key="15">
    <source>
        <dbReference type="EMBL" id="KDS91200.1"/>
    </source>
</evidence>
<protein>
    <recommendedName>
        <fullName evidence="9">Ornithine cyclodeaminase</fullName>
        <ecNumber evidence="8">4.3.1.12</ecNumber>
    </recommendedName>
    <alternativeName>
        <fullName evidence="10">Archaeal ornithine cyclodeaminase</fullName>
    </alternativeName>
</protein>
<proteinExistence type="inferred from homology"/>
<evidence type="ECO:0000259" key="14">
    <source>
        <dbReference type="Pfam" id="PF21571"/>
    </source>
</evidence>
<name>A0A081EUW2_9EURY</name>
<keyword evidence="4" id="KW-0456">Lyase</keyword>
<dbReference type="OrthoDB" id="64170at2157"/>
<feature type="domain" description="Arginine dihydrolase ArgZ/ArgE-like C-terminal first subdomain" evidence="14">
    <location>
        <begin position="104"/>
        <end position="191"/>
    </location>
</feature>